<dbReference type="EMBL" id="PVZF01000016">
    <property type="protein sequence ID" value="PRY10460.1"/>
    <property type="molecule type" value="Genomic_DNA"/>
</dbReference>
<organism evidence="2 3">
    <name type="scientific">Kineococcus rhizosphaerae</name>
    <dbReference type="NCBI Taxonomy" id="559628"/>
    <lineage>
        <taxon>Bacteria</taxon>
        <taxon>Bacillati</taxon>
        <taxon>Actinomycetota</taxon>
        <taxon>Actinomycetes</taxon>
        <taxon>Kineosporiales</taxon>
        <taxon>Kineosporiaceae</taxon>
        <taxon>Kineococcus</taxon>
    </lineage>
</organism>
<dbReference type="RefSeq" id="WP_106215180.1">
    <property type="nucleotide sequence ID" value="NZ_PVZF01000016.1"/>
</dbReference>
<proteinExistence type="predicted"/>
<comment type="caution">
    <text evidence="2">The sequence shown here is derived from an EMBL/GenBank/DDBJ whole genome shotgun (WGS) entry which is preliminary data.</text>
</comment>
<sequence length="208" mass="21604">MPFYADTPARRTRQLTADAVCALLVVLAALAGRAVRSAVSAVADPARRFAEGSTSLSAQLHDAGTAVARTPLVGDDVAAVLDRSAGSAASLARAAGEQQDAVLRLAATLGLLTALVPIAVVVLVRAVQRVRWARRVRDVRALTGSAAGERVLALRALQHRPSRALLGVDADPAGAWRADDDRVVRALADLELAALGVRRAGRVTGSRT</sequence>
<keyword evidence="3" id="KW-1185">Reference proteome</keyword>
<gene>
    <name evidence="2" type="ORF">CLV37_11613</name>
</gene>
<name>A0A2T0QX80_9ACTN</name>
<reference evidence="2 3" key="1">
    <citation type="submission" date="2018-03" db="EMBL/GenBank/DDBJ databases">
        <title>Genomic Encyclopedia of Archaeal and Bacterial Type Strains, Phase II (KMG-II): from individual species to whole genera.</title>
        <authorList>
            <person name="Goeker M."/>
        </authorList>
    </citation>
    <scope>NUCLEOTIDE SEQUENCE [LARGE SCALE GENOMIC DNA]</scope>
    <source>
        <strain evidence="2 3">DSM 19711</strain>
    </source>
</reference>
<accession>A0A2T0QX80</accession>
<dbReference type="OrthoDB" id="5198533at2"/>
<dbReference type="Proteomes" id="UP000238083">
    <property type="component" value="Unassembled WGS sequence"/>
</dbReference>
<protein>
    <submittedName>
        <fullName evidence="2">Uncharacterized protein</fullName>
    </submittedName>
</protein>
<evidence type="ECO:0000313" key="3">
    <source>
        <dbReference type="Proteomes" id="UP000238083"/>
    </source>
</evidence>
<keyword evidence="1" id="KW-1133">Transmembrane helix</keyword>
<keyword evidence="1" id="KW-0812">Transmembrane</keyword>
<keyword evidence="1" id="KW-0472">Membrane</keyword>
<dbReference type="AlphaFoldDB" id="A0A2T0QX80"/>
<feature type="transmembrane region" description="Helical" evidence="1">
    <location>
        <begin position="105"/>
        <end position="127"/>
    </location>
</feature>
<evidence type="ECO:0000256" key="1">
    <source>
        <dbReference type="SAM" id="Phobius"/>
    </source>
</evidence>
<evidence type="ECO:0000313" key="2">
    <source>
        <dbReference type="EMBL" id="PRY10460.1"/>
    </source>
</evidence>